<dbReference type="PROSITE" id="PS00127">
    <property type="entry name" value="RNASE_PANCREATIC"/>
    <property type="match status" value="1"/>
</dbReference>
<dbReference type="InterPro" id="IPR001427">
    <property type="entry name" value="RNaseA"/>
</dbReference>
<evidence type="ECO:0000256" key="11">
    <source>
        <dbReference type="ARBA" id="ARBA00023022"/>
    </source>
</evidence>
<dbReference type="AlphaFoldDB" id="A0A8D1ZEJ3"/>
<evidence type="ECO:0000256" key="5">
    <source>
        <dbReference type="ARBA" id="ARBA00022525"/>
    </source>
</evidence>
<dbReference type="Ensembl" id="ENSSSCT00065080815.1">
    <property type="protein sequence ID" value="ENSSSCP00065035183.1"/>
    <property type="gene ID" value="ENSSSCG00065059026.1"/>
</dbReference>
<evidence type="ECO:0000313" key="18">
    <source>
        <dbReference type="Ensembl" id="ENSSSCP00065035183.1"/>
    </source>
</evidence>
<feature type="signal peptide" evidence="16">
    <location>
        <begin position="1"/>
        <end position="27"/>
    </location>
</feature>
<keyword evidence="5" id="KW-0964">Secreted</keyword>
<evidence type="ECO:0000256" key="13">
    <source>
        <dbReference type="ARBA" id="ARBA00023180"/>
    </source>
</evidence>
<evidence type="ECO:0000256" key="8">
    <source>
        <dbReference type="ARBA" id="ARBA00022729"/>
    </source>
</evidence>
<dbReference type="FunFam" id="3.10.130.10:FF:000001">
    <property type="entry name" value="Ribonuclease pancreatic"/>
    <property type="match status" value="1"/>
</dbReference>
<protein>
    <submittedName>
        <fullName evidence="18">Epididymal protein 3B</fullName>
    </submittedName>
</protein>
<evidence type="ECO:0000256" key="3">
    <source>
        <dbReference type="ARBA" id="ARBA00004613"/>
    </source>
</evidence>
<dbReference type="GO" id="GO:0003676">
    <property type="term" value="F:nucleic acid binding"/>
    <property type="evidence" value="ECO:0007669"/>
    <property type="project" value="InterPro"/>
</dbReference>
<keyword evidence="9 16" id="KW-0255">Endonuclease</keyword>
<evidence type="ECO:0000256" key="1">
    <source>
        <dbReference type="ARBA" id="ARBA00004371"/>
    </source>
</evidence>
<dbReference type="GO" id="GO:0004519">
    <property type="term" value="F:endonuclease activity"/>
    <property type="evidence" value="ECO:0007669"/>
    <property type="project" value="UniProtKB-KW"/>
</dbReference>
<name>A0A8D1ZEJ3_PIG</name>
<evidence type="ECO:0000313" key="19">
    <source>
        <dbReference type="Proteomes" id="UP000694725"/>
    </source>
</evidence>
<keyword evidence="8 16" id="KW-0732">Signal</keyword>
<keyword evidence="13" id="KW-0325">Glycoprotein</keyword>
<sequence length="154" mass="17291">LSSKSLLVFFFLPFVWIILGWLCPVTGTETPNKYHQNQSWDHPNSNSENSSEYGKLLCSIRGLTQGHCKPQNTFLHDSFQDVATACNLPNITCKNGQNNCHQSAKPVSLTQCSFTGGNYPNCRYKDAAQYKFFIVACKGDPPYPFVPVHLDKII</sequence>
<evidence type="ECO:0000259" key="17">
    <source>
        <dbReference type="SMART" id="SM00092"/>
    </source>
</evidence>
<dbReference type="PANTHER" id="PTHR11437:SF4">
    <property type="entry name" value="RIBONUCLEASE K6"/>
    <property type="match status" value="1"/>
</dbReference>
<comment type="similarity">
    <text evidence="4 16">Belongs to the pancreatic ribonuclease family.</text>
</comment>
<comment type="subunit">
    <text evidence="15">Interacts (via N-terminus) with bacterial lipopolysaccharide (LPS).</text>
</comment>
<evidence type="ECO:0000256" key="7">
    <source>
        <dbReference type="ARBA" id="ARBA00022722"/>
    </source>
</evidence>
<dbReference type="Proteomes" id="UP000694725">
    <property type="component" value="Unplaced"/>
</dbReference>
<evidence type="ECO:0000256" key="4">
    <source>
        <dbReference type="ARBA" id="ARBA00005600"/>
    </source>
</evidence>
<keyword evidence="10 16" id="KW-0378">Hydrolase</keyword>
<keyword evidence="11" id="KW-0044">Antibiotic</keyword>
<dbReference type="InterPro" id="IPR023411">
    <property type="entry name" value="RNaseA_AS"/>
</dbReference>
<comment type="subcellular location">
    <subcellularLocation>
        <location evidence="2">Cytoplasmic granule</location>
    </subcellularLocation>
    <subcellularLocation>
        <location evidence="1">Lysosome</location>
    </subcellularLocation>
    <subcellularLocation>
        <location evidence="3">Secreted</location>
    </subcellularLocation>
</comment>
<dbReference type="GO" id="GO:0016787">
    <property type="term" value="F:hydrolase activity"/>
    <property type="evidence" value="ECO:0007669"/>
    <property type="project" value="UniProtKB-KW"/>
</dbReference>
<dbReference type="InterPro" id="IPR036816">
    <property type="entry name" value="RNaseA-like_dom_sf"/>
</dbReference>
<proteinExistence type="inferred from homology"/>
<evidence type="ECO:0000256" key="9">
    <source>
        <dbReference type="ARBA" id="ARBA00022759"/>
    </source>
</evidence>
<evidence type="ECO:0000256" key="14">
    <source>
        <dbReference type="ARBA" id="ARBA00023228"/>
    </source>
</evidence>
<dbReference type="CDD" id="cd06265">
    <property type="entry name" value="RNase_A_canonical"/>
    <property type="match status" value="1"/>
</dbReference>
<evidence type="ECO:0000256" key="15">
    <source>
        <dbReference type="ARBA" id="ARBA00038824"/>
    </source>
</evidence>
<keyword evidence="12" id="KW-1015">Disulfide bond</keyword>
<feature type="domain" description="Ribonuclease A-domain" evidence="17">
    <location>
        <begin position="28"/>
        <end position="154"/>
    </location>
</feature>
<evidence type="ECO:0000256" key="12">
    <source>
        <dbReference type="ARBA" id="ARBA00023157"/>
    </source>
</evidence>
<evidence type="ECO:0000256" key="2">
    <source>
        <dbReference type="ARBA" id="ARBA00004463"/>
    </source>
</evidence>
<accession>A0A8D1ZEJ3</accession>
<keyword evidence="7 16" id="KW-0540">Nuclease</keyword>
<feature type="chain" id="PRO_5034395669" evidence="16">
    <location>
        <begin position="28"/>
        <end position="154"/>
    </location>
</feature>
<dbReference type="Pfam" id="PF00074">
    <property type="entry name" value="RnaseA"/>
    <property type="match status" value="1"/>
</dbReference>
<dbReference type="GO" id="GO:0005576">
    <property type="term" value="C:extracellular region"/>
    <property type="evidence" value="ECO:0007669"/>
    <property type="project" value="UniProtKB-SubCell"/>
</dbReference>
<dbReference type="Gene3D" id="3.10.130.10">
    <property type="entry name" value="Ribonuclease A-like domain"/>
    <property type="match status" value="1"/>
</dbReference>
<dbReference type="PRINTS" id="PR00794">
    <property type="entry name" value="RIBONUCLEASE"/>
</dbReference>
<dbReference type="PANTHER" id="PTHR11437">
    <property type="entry name" value="RIBONUCLEASE"/>
    <property type="match status" value="1"/>
</dbReference>
<evidence type="ECO:0000256" key="10">
    <source>
        <dbReference type="ARBA" id="ARBA00022801"/>
    </source>
</evidence>
<keyword evidence="14" id="KW-0458">Lysosome</keyword>
<dbReference type="SUPFAM" id="SSF54076">
    <property type="entry name" value="RNase A-like"/>
    <property type="match status" value="1"/>
</dbReference>
<dbReference type="GO" id="GO:0042742">
    <property type="term" value="P:defense response to bacterium"/>
    <property type="evidence" value="ECO:0007669"/>
    <property type="project" value="UniProtKB-KW"/>
</dbReference>
<dbReference type="InterPro" id="IPR023412">
    <property type="entry name" value="RNaseA_domain"/>
</dbReference>
<keyword evidence="6" id="KW-0929">Antimicrobial</keyword>
<organism evidence="18 19">
    <name type="scientific">Sus scrofa</name>
    <name type="common">Pig</name>
    <dbReference type="NCBI Taxonomy" id="9823"/>
    <lineage>
        <taxon>Eukaryota</taxon>
        <taxon>Metazoa</taxon>
        <taxon>Chordata</taxon>
        <taxon>Craniata</taxon>
        <taxon>Vertebrata</taxon>
        <taxon>Euteleostomi</taxon>
        <taxon>Mammalia</taxon>
        <taxon>Eutheria</taxon>
        <taxon>Laurasiatheria</taxon>
        <taxon>Artiodactyla</taxon>
        <taxon>Suina</taxon>
        <taxon>Suidae</taxon>
        <taxon>Sus</taxon>
    </lineage>
</organism>
<dbReference type="GO" id="GO:0005764">
    <property type="term" value="C:lysosome"/>
    <property type="evidence" value="ECO:0007669"/>
    <property type="project" value="UniProtKB-SubCell"/>
</dbReference>
<evidence type="ECO:0000256" key="6">
    <source>
        <dbReference type="ARBA" id="ARBA00022529"/>
    </source>
</evidence>
<dbReference type="GO" id="GO:0004540">
    <property type="term" value="F:RNA nuclease activity"/>
    <property type="evidence" value="ECO:0007669"/>
    <property type="project" value="UniProtKB-ARBA"/>
</dbReference>
<evidence type="ECO:0000256" key="16">
    <source>
        <dbReference type="RuleBase" id="RU000651"/>
    </source>
</evidence>
<gene>
    <name evidence="18" type="primary">EDDM3B</name>
</gene>
<reference evidence="18" key="1">
    <citation type="submission" date="2025-08" db="UniProtKB">
        <authorList>
            <consortium name="Ensembl"/>
        </authorList>
    </citation>
    <scope>IDENTIFICATION</scope>
</reference>
<dbReference type="SMART" id="SM00092">
    <property type="entry name" value="RNAse_Pc"/>
    <property type="match status" value="1"/>
</dbReference>